<comment type="pathway">
    <text evidence="2">Cell wall biogenesis; peptidoglycan recycling.</text>
</comment>
<dbReference type="GO" id="GO:0005524">
    <property type="term" value="F:ATP binding"/>
    <property type="evidence" value="ECO:0007669"/>
    <property type="project" value="UniProtKB-UniRule"/>
</dbReference>
<keyword evidence="1 2" id="KW-0119">Carbohydrate metabolism</keyword>
<comment type="function">
    <text evidence="2">Catalyzes the specific phosphorylation of 1,6-anhydro-N-acetylmuramic acid (anhMurNAc) with the simultaneous cleavage of the 1,6-anhydro ring, generating MurNAc-6-P. Is required for the utilization of anhMurNAc either imported from the medium or derived from its own cell wall murein, and thus plays a role in cell wall recycling.</text>
</comment>
<keyword evidence="2" id="KW-0067">ATP-binding</keyword>
<comment type="caution">
    <text evidence="3">The sequence shown here is derived from an EMBL/GenBank/DDBJ whole genome shotgun (WGS) entry which is preliminary data.</text>
</comment>
<dbReference type="RefSeq" id="WP_207138316.1">
    <property type="nucleotide sequence ID" value="NZ_JAEKJZ010000001.1"/>
</dbReference>
<gene>
    <name evidence="2" type="primary">anmK</name>
    <name evidence="3" type="ORF">JF539_01115</name>
</gene>
<dbReference type="GO" id="GO:0016301">
    <property type="term" value="F:kinase activity"/>
    <property type="evidence" value="ECO:0007669"/>
    <property type="project" value="UniProtKB-KW"/>
</dbReference>
<keyword evidence="2 3" id="KW-0418">Kinase</keyword>
<protein>
    <recommendedName>
        <fullName evidence="2">Anhydro-N-acetylmuramic acid kinase</fullName>
        <ecNumber evidence="2">2.7.1.170</ecNumber>
    </recommendedName>
    <alternativeName>
        <fullName evidence="2">AnhMurNAc kinase</fullName>
    </alternativeName>
</protein>
<dbReference type="GO" id="GO:0009254">
    <property type="term" value="P:peptidoglycan turnover"/>
    <property type="evidence" value="ECO:0007669"/>
    <property type="project" value="UniProtKB-UniRule"/>
</dbReference>
<comment type="catalytic activity">
    <reaction evidence="2">
        <text>1,6-anhydro-N-acetyl-beta-muramate + ATP + H2O = N-acetyl-D-muramate 6-phosphate + ADP + H(+)</text>
        <dbReference type="Rhea" id="RHEA:24952"/>
        <dbReference type="ChEBI" id="CHEBI:15377"/>
        <dbReference type="ChEBI" id="CHEBI:15378"/>
        <dbReference type="ChEBI" id="CHEBI:30616"/>
        <dbReference type="ChEBI" id="CHEBI:58690"/>
        <dbReference type="ChEBI" id="CHEBI:58722"/>
        <dbReference type="ChEBI" id="CHEBI:456216"/>
        <dbReference type="EC" id="2.7.1.170"/>
    </reaction>
</comment>
<dbReference type="PANTHER" id="PTHR30605:SF0">
    <property type="entry name" value="ANHYDRO-N-ACETYLMURAMIC ACID KINASE"/>
    <property type="match status" value="1"/>
</dbReference>
<sequence length="367" mass="38323">MTARSIVGTISGTSADGIDLAGLLTDGRTVSRFGPSETAAYRPETKRRVLAAAANKGTGREDWPAIAEAVTQDHADAIAAFLEKHGLKPEAVVFHGQTVWHDPKAGETVQLGDPQGLADALVLPVVGDVRLADMAAGGEGAPLVPVYHRALAKTLVGEDREPLCFLNIGGVSNLTYIDGDNLMAFDIGPGNAFLDDWVRRHGAGDFDAGGAIAARGKVDEVWLGEALRHPFLTQPGPKSLDRYSFSAGFAEGLGLEDGAATLLAFTARAIATSEALLPKVPKLWLVCGGGRLNPVLMEALDACLSGQVVSADAYRIDGDALEAQAMAFLGARLMEGLPTTFPETTGASRPVVGGKLYLPNDCAPMPT</sequence>
<dbReference type="Proteomes" id="UP000664096">
    <property type="component" value="Unassembled WGS sequence"/>
</dbReference>
<comment type="similarity">
    <text evidence="2">Belongs to the anhydro-N-acetylmuramic acid kinase family.</text>
</comment>
<keyword evidence="2" id="KW-0547">Nucleotide-binding</keyword>
<name>A0A939E981_9HYPH</name>
<dbReference type="EC" id="2.7.1.170" evidence="2"/>
<dbReference type="EMBL" id="JAEKJZ010000001">
    <property type="protein sequence ID" value="MBN9668915.1"/>
    <property type="molecule type" value="Genomic_DNA"/>
</dbReference>
<organism evidence="3 4">
    <name type="scientific">Roseibium aggregatum</name>
    <dbReference type="NCBI Taxonomy" id="187304"/>
    <lineage>
        <taxon>Bacteria</taxon>
        <taxon>Pseudomonadati</taxon>
        <taxon>Pseudomonadota</taxon>
        <taxon>Alphaproteobacteria</taxon>
        <taxon>Hyphomicrobiales</taxon>
        <taxon>Stappiaceae</taxon>
        <taxon>Roseibium</taxon>
    </lineage>
</organism>
<dbReference type="GO" id="GO:0016773">
    <property type="term" value="F:phosphotransferase activity, alcohol group as acceptor"/>
    <property type="evidence" value="ECO:0007669"/>
    <property type="project" value="UniProtKB-UniRule"/>
</dbReference>
<evidence type="ECO:0000256" key="2">
    <source>
        <dbReference type="HAMAP-Rule" id="MF_01270"/>
    </source>
</evidence>
<comment type="pathway">
    <text evidence="2">Amino-sugar metabolism; 1,6-anhydro-N-acetylmuramate degradation.</text>
</comment>
<dbReference type="HAMAP" id="MF_01270">
    <property type="entry name" value="AnhMurNAc_kinase"/>
    <property type="match status" value="1"/>
</dbReference>
<dbReference type="Pfam" id="PF03702">
    <property type="entry name" value="AnmK"/>
    <property type="match status" value="1"/>
</dbReference>
<dbReference type="InterPro" id="IPR005338">
    <property type="entry name" value="Anhydro_N_Ac-Mur_kinase"/>
</dbReference>
<proteinExistence type="inferred from homology"/>
<dbReference type="PANTHER" id="PTHR30605">
    <property type="entry name" value="ANHYDRO-N-ACETYLMURAMIC ACID KINASE"/>
    <property type="match status" value="1"/>
</dbReference>
<dbReference type="InterPro" id="IPR043129">
    <property type="entry name" value="ATPase_NBD"/>
</dbReference>
<keyword evidence="2 3" id="KW-0808">Transferase</keyword>
<feature type="binding site" evidence="2">
    <location>
        <begin position="12"/>
        <end position="19"/>
    </location>
    <ligand>
        <name>ATP</name>
        <dbReference type="ChEBI" id="CHEBI:30616"/>
    </ligand>
</feature>
<evidence type="ECO:0000313" key="4">
    <source>
        <dbReference type="Proteomes" id="UP000664096"/>
    </source>
</evidence>
<reference evidence="3" key="1">
    <citation type="submission" date="2020-12" db="EMBL/GenBank/DDBJ databases">
        <title>Oil enriched cultivation method for isolating marine PHA-producing bacteria.</title>
        <authorList>
            <person name="Zheng W."/>
            <person name="Yu S."/>
            <person name="Huang Y."/>
        </authorList>
    </citation>
    <scope>NUCLEOTIDE SEQUENCE</scope>
    <source>
        <strain evidence="3">SY-2-12</strain>
    </source>
</reference>
<dbReference type="GO" id="GO:0006040">
    <property type="term" value="P:amino sugar metabolic process"/>
    <property type="evidence" value="ECO:0007669"/>
    <property type="project" value="InterPro"/>
</dbReference>
<dbReference type="Gene3D" id="3.30.420.40">
    <property type="match status" value="2"/>
</dbReference>
<dbReference type="SUPFAM" id="SSF53067">
    <property type="entry name" value="Actin-like ATPase domain"/>
    <property type="match status" value="1"/>
</dbReference>
<dbReference type="NCBIfam" id="NF007141">
    <property type="entry name" value="PRK09585.1-5"/>
    <property type="match status" value="1"/>
</dbReference>
<evidence type="ECO:0000313" key="3">
    <source>
        <dbReference type="EMBL" id="MBN9668915.1"/>
    </source>
</evidence>
<evidence type="ECO:0000256" key="1">
    <source>
        <dbReference type="ARBA" id="ARBA00023277"/>
    </source>
</evidence>
<dbReference type="AlphaFoldDB" id="A0A939E981"/>
<dbReference type="GO" id="GO:0097175">
    <property type="term" value="P:1,6-anhydro-N-acetyl-beta-muramic acid catabolic process"/>
    <property type="evidence" value="ECO:0007669"/>
    <property type="project" value="UniProtKB-UniRule"/>
</dbReference>
<accession>A0A939E981</accession>